<gene>
    <name evidence="2" type="ORF">MTCD1_00971</name>
</gene>
<dbReference type="EMBL" id="BDQM01000005">
    <property type="protein sequence ID" value="GAW95369.1"/>
    <property type="molecule type" value="Genomic_DNA"/>
</dbReference>
<dbReference type="InterPro" id="IPR007384">
    <property type="entry name" value="UCP006257"/>
</dbReference>
<comment type="caution">
    <text evidence="2">The sequence shown here is derived from an EMBL/GenBank/DDBJ whole genome shotgun (WGS) entry which is preliminary data.</text>
</comment>
<reference evidence="2 3" key="1">
    <citation type="submission" date="2017-06" db="EMBL/GenBank/DDBJ databases">
        <title>Whole Genome Sequences of Colwellia marinimaniae MTCD1.</title>
        <authorList>
            <person name="Kusumoto H."/>
            <person name="Inoue M."/>
            <person name="Tanikawa K."/>
            <person name="Maeji H."/>
            <person name="Cameron J.H."/>
            <person name="Bartlett D.H."/>
        </authorList>
    </citation>
    <scope>NUCLEOTIDE SEQUENCE [LARGE SCALE GENOMIC DNA]</scope>
    <source>
        <strain evidence="2 3">MTCD1</strain>
    </source>
</reference>
<keyword evidence="3" id="KW-1185">Reference proteome</keyword>
<evidence type="ECO:0000313" key="3">
    <source>
        <dbReference type="Proteomes" id="UP000197068"/>
    </source>
</evidence>
<organism evidence="2 3">
    <name type="scientific">Colwellia marinimaniae</name>
    <dbReference type="NCBI Taxonomy" id="1513592"/>
    <lineage>
        <taxon>Bacteria</taxon>
        <taxon>Pseudomonadati</taxon>
        <taxon>Pseudomonadota</taxon>
        <taxon>Gammaproteobacteria</taxon>
        <taxon>Alteromonadales</taxon>
        <taxon>Colwelliaceae</taxon>
        <taxon>Colwellia</taxon>
    </lineage>
</organism>
<dbReference type="SUPFAM" id="SSF158452">
    <property type="entry name" value="YqcC-like"/>
    <property type="match status" value="1"/>
</dbReference>
<dbReference type="PANTHER" id="PTHR39586">
    <property type="entry name" value="CYTOPLASMIC PROTEIN-RELATED"/>
    <property type="match status" value="1"/>
</dbReference>
<dbReference type="PIRSF" id="PIRSF006257">
    <property type="entry name" value="UCP006257"/>
    <property type="match status" value="1"/>
</dbReference>
<dbReference type="InterPro" id="IPR023376">
    <property type="entry name" value="YqcC-like_dom"/>
</dbReference>
<proteinExistence type="predicted"/>
<protein>
    <recommendedName>
        <fullName evidence="1">YqcC-like domain-containing protein</fullName>
    </recommendedName>
</protein>
<dbReference type="Proteomes" id="UP000197068">
    <property type="component" value="Unassembled WGS sequence"/>
</dbReference>
<feature type="domain" description="YqcC-like" evidence="1">
    <location>
        <begin position="9"/>
        <end position="101"/>
    </location>
</feature>
<dbReference type="InterPro" id="IPR036814">
    <property type="entry name" value="YqcC-like_sf"/>
</dbReference>
<sequence>MKKHLEHTRALLAALTTELKLLKLWQTQQPSAAELASSAPFCCDSLSFEQWLQFVFIPRITQLINQQQALPSKIALRPMAEESFKQLSAQALLAVINKIDQTLTGQGDYCE</sequence>
<accession>A0ABQ0MSN1</accession>
<dbReference type="Gene3D" id="1.20.1440.40">
    <property type="entry name" value="YqcC-like"/>
    <property type="match status" value="1"/>
</dbReference>
<evidence type="ECO:0000259" key="1">
    <source>
        <dbReference type="Pfam" id="PF04287"/>
    </source>
</evidence>
<dbReference type="PANTHER" id="PTHR39586:SF1">
    <property type="entry name" value="CYTOPLASMIC PROTEIN"/>
    <property type="match status" value="1"/>
</dbReference>
<evidence type="ECO:0000313" key="2">
    <source>
        <dbReference type="EMBL" id="GAW95369.1"/>
    </source>
</evidence>
<dbReference type="Pfam" id="PF04287">
    <property type="entry name" value="DUF446"/>
    <property type="match status" value="1"/>
</dbReference>
<name>A0ABQ0MSN1_9GAMM</name>